<protein>
    <recommendedName>
        <fullName evidence="10">Glycine--tRNA ligase beta subunit</fullName>
        <ecNumber evidence="10">6.1.1.14</ecNumber>
    </recommendedName>
    <alternativeName>
        <fullName evidence="10">Glycyl-tRNA synthetase beta subunit</fullName>
        <shortName evidence="10">GlyRS</shortName>
    </alternativeName>
</protein>
<evidence type="ECO:0000256" key="7">
    <source>
        <dbReference type="ARBA" id="ARBA00022917"/>
    </source>
</evidence>
<comment type="similarity">
    <text evidence="2 10">Belongs to the class-II aminoacyl-tRNA synthetase family.</text>
</comment>
<dbReference type="GO" id="GO:0004814">
    <property type="term" value="F:arginine-tRNA ligase activity"/>
    <property type="evidence" value="ECO:0007669"/>
    <property type="project" value="InterPro"/>
</dbReference>
<organism evidence="12 13">
    <name type="scientific">candidate division WOR-3 bacterium 4484_100</name>
    <dbReference type="NCBI Taxonomy" id="1936077"/>
    <lineage>
        <taxon>Bacteria</taxon>
        <taxon>Bacteria division WOR-3</taxon>
    </lineage>
</organism>
<feature type="domain" description="DALR anticodon binding" evidence="11">
    <location>
        <begin position="574"/>
        <end position="666"/>
    </location>
</feature>
<dbReference type="PANTHER" id="PTHR30075:SF2">
    <property type="entry name" value="GLYCINE--TRNA LIGASE, CHLOROPLASTIC_MITOCHONDRIAL 2"/>
    <property type="match status" value="1"/>
</dbReference>
<evidence type="ECO:0000256" key="1">
    <source>
        <dbReference type="ARBA" id="ARBA00004496"/>
    </source>
</evidence>
<evidence type="ECO:0000313" key="13">
    <source>
        <dbReference type="Proteomes" id="UP000191663"/>
    </source>
</evidence>
<keyword evidence="3 10" id="KW-0963">Cytoplasm</keyword>
<comment type="subcellular location">
    <subcellularLocation>
        <location evidence="1 10">Cytoplasm</location>
    </subcellularLocation>
</comment>
<reference evidence="13" key="1">
    <citation type="submission" date="2017-01" db="EMBL/GenBank/DDBJ databases">
        <title>Novel pathways for hydrocarbon cycling and metabolic interdependencies in hydrothermal sediment communities.</title>
        <authorList>
            <person name="Dombrowski N."/>
            <person name="Seitz K."/>
            <person name="Teske A."/>
            <person name="Baker B."/>
        </authorList>
    </citation>
    <scope>NUCLEOTIDE SEQUENCE [LARGE SCALE GENOMIC DNA]</scope>
</reference>
<evidence type="ECO:0000256" key="10">
    <source>
        <dbReference type="HAMAP-Rule" id="MF_00255"/>
    </source>
</evidence>
<name>A0A1V4QDQ2_UNCW3</name>
<dbReference type="SUPFAM" id="SSF109604">
    <property type="entry name" value="HD-domain/PDEase-like"/>
    <property type="match status" value="1"/>
</dbReference>
<evidence type="ECO:0000256" key="9">
    <source>
        <dbReference type="ARBA" id="ARBA00047937"/>
    </source>
</evidence>
<dbReference type="Pfam" id="PF05746">
    <property type="entry name" value="DALR_1"/>
    <property type="match status" value="1"/>
</dbReference>
<dbReference type="PANTHER" id="PTHR30075">
    <property type="entry name" value="GLYCYL-TRNA SYNTHETASE"/>
    <property type="match status" value="1"/>
</dbReference>
<evidence type="ECO:0000256" key="6">
    <source>
        <dbReference type="ARBA" id="ARBA00022840"/>
    </source>
</evidence>
<dbReference type="HAMAP" id="MF_00255">
    <property type="entry name" value="Gly_tRNA_synth_beta"/>
    <property type="match status" value="1"/>
</dbReference>
<keyword evidence="7 10" id="KW-0648">Protein biosynthesis</keyword>
<dbReference type="EMBL" id="MUKB01000117">
    <property type="protein sequence ID" value="OPX17490.1"/>
    <property type="molecule type" value="Genomic_DNA"/>
</dbReference>
<dbReference type="InterPro" id="IPR006194">
    <property type="entry name" value="Gly-tRNA-synth_heterodimer"/>
</dbReference>
<dbReference type="EC" id="6.1.1.14" evidence="10"/>
<evidence type="ECO:0000256" key="3">
    <source>
        <dbReference type="ARBA" id="ARBA00022490"/>
    </source>
</evidence>
<evidence type="ECO:0000259" key="11">
    <source>
        <dbReference type="Pfam" id="PF05746"/>
    </source>
</evidence>
<dbReference type="AlphaFoldDB" id="A0A1V4QDQ2"/>
<evidence type="ECO:0000256" key="8">
    <source>
        <dbReference type="ARBA" id="ARBA00023146"/>
    </source>
</evidence>
<keyword evidence="4 10" id="KW-0436">Ligase</keyword>
<dbReference type="GO" id="GO:0005524">
    <property type="term" value="F:ATP binding"/>
    <property type="evidence" value="ECO:0007669"/>
    <property type="project" value="UniProtKB-UniRule"/>
</dbReference>
<keyword evidence="5 10" id="KW-0547">Nucleotide-binding</keyword>
<dbReference type="InterPro" id="IPR015944">
    <property type="entry name" value="Gly-tRNA-synth_bsu"/>
</dbReference>
<dbReference type="GO" id="GO:0005829">
    <property type="term" value="C:cytosol"/>
    <property type="evidence" value="ECO:0007669"/>
    <property type="project" value="TreeGrafter"/>
</dbReference>
<sequence>MIDFLLEIGVEDFPPGILAQTAHNLSSQLEELFKTRKIFYRSIRTIYTPRRIGTIILGVSRRQKPQVVEIQGPPKKVAYDETGAPTATLKSFMKSRGLKPNEIVVKRIKKGEYVFGKKESPGELTEDILYQELPRIVQNLEFHRGMVWNETKVKFPRPIRWIVALLDRRPIRFEYAGIKADRYTMPNFHFSFKPIRLGKPREYMNFLRHGGVVVDPNERKKLILSRIKQAAGKLGGVPVFDDAMIDEINASTEYPEVVGDEFDPAYLELPGEVLQTVLKAHGNLIWIKDSNKFICVFSAKKRAIQNVKQGYKRVMQARLFDALFYYKQDLKQGLNAMREQTKGMMWLKGLGSVYDKSVRLEKFVTTFKDIPKINLNALTRAAKFCKADLCSAMVREKEFTSLQGIMGGYYAGLGGEDNLVVQIIKEHYHPIFVGDVLPKTIEGMVLSLCDKLDNVMGAFIIGNQPTGSYDPLGVRRNGYAVIHILDKLDAKLSITQLIEQLKGLYEKTVQPTPIHQFFQERLSRYLQDNGYRYDEINAVLENWTGDVADIHKRCDALKGFRDRHNFVMLIIGQKRVRNILKGIKDIKELNVNLFKEPAEKALYKKGMEVSARLEPLYISGDYIKILKLLLSMRPEIDKFFDDVLVMCEDDELRNNRLSLVNFINTIFLRFADLSKIVIEGVKEG</sequence>
<dbReference type="GO" id="GO:0006420">
    <property type="term" value="P:arginyl-tRNA aminoacylation"/>
    <property type="evidence" value="ECO:0007669"/>
    <property type="project" value="InterPro"/>
</dbReference>
<dbReference type="NCBIfam" id="TIGR00211">
    <property type="entry name" value="glyS"/>
    <property type="match status" value="1"/>
</dbReference>
<proteinExistence type="inferred from homology"/>
<gene>
    <name evidence="10" type="primary">glyS</name>
    <name evidence="12" type="ORF">BXT86_06205</name>
</gene>
<comment type="catalytic activity">
    <reaction evidence="9 10">
        <text>tRNA(Gly) + glycine + ATP = glycyl-tRNA(Gly) + AMP + diphosphate</text>
        <dbReference type="Rhea" id="RHEA:16013"/>
        <dbReference type="Rhea" id="RHEA-COMP:9664"/>
        <dbReference type="Rhea" id="RHEA-COMP:9683"/>
        <dbReference type="ChEBI" id="CHEBI:30616"/>
        <dbReference type="ChEBI" id="CHEBI:33019"/>
        <dbReference type="ChEBI" id="CHEBI:57305"/>
        <dbReference type="ChEBI" id="CHEBI:78442"/>
        <dbReference type="ChEBI" id="CHEBI:78522"/>
        <dbReference type="ChEBI" id="CHEBI:456215"/>
        <dbReference type="EC" id="6.1.1.14"/>
    </reaction>
</comment>
<evidence type="ECO:0000256" key="4">
    <source>
        <dbReference type="ARBA" id="ARBA00022598"/>
    </source>
</evidence>
<dbReference type="GO" id="GO:0006426">
    <property type="term" value="P:glycyl-tRNA aminoacylation"/>
    <property type="evidence" value="ECO:0007669"/>
    <property type="project" value="UniProtKB-UniRule"/>
</dbReference>
<dbReference type="PROSITE" id="PS50861">
    <property type="entry name" value="AA_TRNA_LIGASE_II_GLYAB"/>
    <property type="match status" value="1"/>
</dbReference>
<comment type="subunit">
    <text evidence="10">Tetramer of two alpha and two beta subunits.</text>
</comment>
<dbReference type="GO" id="GO:0004820">
    <property type="term" value="F:glycine-tRNA ligase activity"/>
    <property type="evidence" value="ECO:0007669"/>
    <property type="project" value="UniProtKB-UniRule"/>
</dbReference>
<dbReference type="Proteomes" id="UP000191663">
    <property type="component" value="Unassembled WGS sequence"/>
</dbReference>
<dbReference type="PRINTS" id="PR01045">
    <property type="entry name" value="TRNASYNTHGB"/>
</dbReference>
<evidence type="ECO:0000313" key="12">
    <source>
        <dbReference type="EMBL" id="OPX17490.1"/>
    </source>
</evidence>
<dbReference type="Pfam" id="PF02092">
    <property type="entry name" value="tRNA_synt_2f"/>
    <property type="match status" value="1"/>
</dbReference>
<keyword evidence="6 10" id="KW-0067">ATP-binding</keyword>
<keyword evidence="8 10" id="KW-0030">Aminoacyl-tRNA synthetase</keyword>
<accession>A0A1V4QDQ2</accession>
<evidence type="ECO:0000256" key="2">
    <source>
        <dbReference type="ARBA" id="ARBA00008226"/>
    </source>
</evidence>
<evidence type="ECO:0000256" key="5">
    <source>
        <dbReference type="ARBA" id="ARBA00022741"/>
    </source>
</evidence>
<dbReference type="InterPro" id="IPR008909">
    <property type="entry name" value="DALR_anticod-bd"/>
</dbReference>
<comment type="caution">
    <text evidence="12">The sequence shown here is derived from an EMBL/GenBank/DDBJ whole genome shotgun (WGS) entry which is preliminary data.</text>
</comment>